<accession>A0A0J9X7V1</accession>
<dbReference type="InterPro" id="IPR018858">
    <property type="entry name" value="DUF2458"/>
</dbReference>
<sequence>MSRDPINVNASEQLQALLQSLVQASGYAAPAAAPNPPPPAAVRAPSTSEVPDPSLIVTYAAALQHTIVHVLPAHTNDIRKLIATQTELERRCARERSELIEKQRTRARTRVHLDGVLRMVAGNTNSSNTHSSNGTTGSNRDKDLSHAQSDEDDRRELERFDDRVYAQLERGARTSAAQLGDWGVPLFCVRPELVTDQVRADRMKMIQFLQDACQ</sequence>
<evidence type="ECO:0000313" key="2">
    <source>
        <dbReference type="EMBL" id="CDO52879.1"/>
    </source>
</evidence>
<dbReference type="EMBL" id="CCBN010000004">
    <property type="protein sequence ID" value="CDO52879.1"/>
    <property type="molecule type" value="Genomic_DNA"/>
</dbReference>
<keyword evidence="3" id="KW-1185">Reference proteome</keyword>
<dbReference type="Pfam" id="PF10454">
    <property type="entry name" value="DUF2458"/>
    <property type="match status" value="1"/>
</dbReference>
<gene>
    <name evidence="2" type="ORF">BN980_GECA04s00967g</name>
</gene>
<feature type="compositionally biased region" description="Low complexity" evidence="1">
    <location>
        <begin position="122"/>
        <end position="138"/>
    </location>
</feature>
<proteinExistence type="predicted"/>
<feature type="region of interest" description="Disordered" evidence="1">
    <location>
        <begin position="120"/>
        <end position="158"/>
    </location>
</feature>
<organism evidence="2 3">
    <name type="scientific">Geotrichum candidum</name>
    <name type="common">Oospora lactis</name>
    <name type="synonym">Dipodascus geotrichum</name>
    <dbReference type="NCBI Taxonomy" id="1173061"/>
    <lineage>
        <taxon>Eukaryota</taxon>
        <taxon>Fungi</taxon>
        <taxon>Dikarya</taxon>
        <taxon>Ascomycota</taxon>
        <taxon>Saccharomycotina</taxon>
        <taxon>Dipodascomycetes</taxon>
        <taxon>Dipodascales</taxon>
        <taxon>Dipodascaceae</taxon>
        <taxon>Geotrichum</taxon>
    </lineage>
</organism>
<evidence type="ECO:0000256" key="1">
    <source>
        <dbReference type="SAM" id="MobiDB-lite"/>
    </source>
</evidence>
<comment type="caution">
    <text evidence="2">The sequence shown here is derived from an EMBL/GenBank/DDBJ whole genome shotgun (WGS) entry which is preliminary data.</text>
</comment>
<evidence type="ECO:0000313" key="3">
    <source>
        <dbReference type="Proteomes" id="UP000242525"/>
    </source>
</evidence>
<protein>
    <submittedName>
        <fullName evidence="2">Uncharacterized protein</fullName>
    </submittedName>
</protein>
<dbReference type="AlphaFoldDB" id="A0A0J9X7V1"/>
<dbReference type="Proteomes" id="UP000242525">
    <property type="component" value="Unassembled WGS sequence"/>
</dbReference>
<dbReference type="OrthoDB" id="5363415at2759"/>
<name>A0A0J9X7V1_GEOCN</name>
<feature type="region of interest" description="Disordered" evidence="1">
    <location>
        <begin position="28"/>
        <end position="49"/>
    </location>
</feature>
<reference evidence="2" key="1">
    <citation type="submission" date="2014-03" db="EMBL/GenBank/DDBJ databases">
        <authorList>
            <person name="Casaregola S."/>
        </authorList>
    </citation>
    <scope>NUCLEOTIDE SEQUENCE [LARGE SCALE GENOMIC DNA]</scope>
    <source>
        <strain evidence="2">CLIB 918</strain>
    </source>
</reference>
<feature type="compositionally biased region" description="Basic and acidic residues" evidence="1">
    <location>
        <begin position="139"/>
        <end position="158"/>
    </location>
</feature>